<organism evidence="10 11">
    <name type="scientific">Streptosporangium longisporum</name>
    <dbReference type="NCBI Taxonomy" id="46187"/>
    <lineage>
        <taxon>Bacteria</taxon>
        <taxon>Bacillati</taxon>
        <taxon>Actinomycetota</taxon>
        <taxon>Actinomycetes</taxon>
        <taxon>Streptosporangiales</taxon>
        <taxon>Streptosporangiaceae</taxon>
        <taxon>Streptosporangium</taxon>
    </lineage>
</organism>
<dbReference type="InterPro" id="IPR012341">
    <property type="entry name" value="6hp_glycosidase-like_sf"/>
</dbReference>
<evidence type="ECO:0000313" key="10">
    <source>
        <dbReference type="EMBL" id="GAA3004266.1"/>
    </source>
</evidence>
<dbReference type="SMART" id="SM00637">
    <property type="entry name" value="CBD_II"/>
    <property type="match status" value="1"/>
</dbReference>
<dbReference type="Gene3D" id="2.60.40.10">
    <property type="entry name" value="Immunoglobulins"/>
    <property type="match status" value="1"/>
</dbReference>
<dbReference type="Pfam" id="PF02927">
    <property type="entry name" value="CelD_N"/>
    <property type="match status" value="1"/>
</dbReference>
<dbReference type="PROSITE" id="PS00698">
    <property type="entry name" value="GH9_3"/>
    <property type="match status" value="1"/>
</dbReference>
<comment type="similarity">
    <text evidence="1 6 8">Belongs to the glycosyl hydrolase 9 (cellulase E) family.</text>
</comment>
<dbReference type="InterPro" id="IPR008979">
    <property type="entry name" value="Galactose-bd-like_sf"/>
</dbReference>
<dbReference type="Pfam" id="PF00553">
    <property type="entry name" value="CBM_2"/>
    <property type="match status" value="1"/>
</dbReference>
<accession>A0ABN3XYE3</accession>
<dbReference type="InterPro" id="IPR014756">
    <property type="entry name" value="Ig_E-set"/>
</dbReference>
<dbReference type="InterPro" id="IPR008965">
    <property type="entry name" value="CBM2/CBM3_carb-bd_dom_sf"/>
</dbReference>
<dbReference type="InterPro" id="IPR008928">
    <property type="entry name" value="6-hairpin_glycosidase_sf"/>
</dbReference>
<evidence type="ECO:0000256" key="7">
    <source>
        <dbReference type="PROSITE-ProRule" id="PRU10060"/>
    </source>
</evidence>
<evidence type="ECO:0000256" key="6">
    <source>
        <dbReference type="PROSITE-ProRule" id="PRU10059"/>
    </source>
</evidence>
<reference evidence="10 11" key="1">
    <citation type="journal article" date="2019" name="Int. J. Syst. Evol. Microbiol.">
        <title>The Global Catalogue of Microorganisms (GCM) 10K type strain sequencing project: providing services to taxonomists for standard genome sequencing and annotation.</title>
        <authorList>
            <consortium name="The Broad Institute Genomics Platform"/>
            <consortium name="The Broad Institute Genome Sequencing Center for Infectious Disease"/>
            <person name="Wu L."/>
            <person name="Ma J."/>
        </authorList>
    </citation>
    <scope>NUCLEOTIDE SEQUENCE [LARGE SCALE GENOMIC DNA]</scope>
    <source>
        <strain evidence="10 11">JCM 3106</strain>
    </source>
</reference>
<evidence type="ECO:0000256" key="2">
    <source>
        <dbReference type="ARBA" id="ARBA00022801"/>
    </source>
</evidence>
<dbReference type="PANTHER" id="PTHR22298">
    <property type="entry name" value="ENDO-1,4-BETA-GLUCANASE"/>
    <property type="match status" value="1"/>
</dbReference>
<gene>
    <name evidence="10" type="ORF">GCM10017559_27220</name>
</gene>
<protein>
    <recommendedName>
        <fullName evidence="8">Endoglucanase</fullName>
        <ecNumber evidence="8">3.2.1.4</ecNumber>
    </recommendedName>
</protein>
<feature type="active site" evidence="7">
    <location>
        <position position="733"/>
    </location>
</feature>
<keyword evidence="3 6" id="KW-0119">Carbohydrate metabolism</keyword>
<evidence type="ECO:0000256" key="4">
    <source>
        <dbReference type="ARBA" id="ARBA00023295"/>
    </source>
</evidence>
<evidence type="ECO:0000259" key="9">
    <source>
        <dbReference type="PROSITE" id="PS51173"/>
    </source>
</evidence>
<keyword evidence="11" id="KW-1185">Reference proteome</keyword>
<keyword evidence="5 6" id="KW-0624">Polysaccharide degradation</keyword>
<comment type="caution">
    <text evidence="10">The sequence shown here is derived from an EMBL/GenBank/DDBJ whole genome shotgun (WGS) entry which is preliminary data.</text>
</comment>
<keyword evidence="4 6" id="KW-0326">Glycosidase</keyword>
<proteinExistence type="inferred from homology"/>
<dbReference type="InterPro" id="IPR013783">
    <property type="entry name" value="Ig-like_fold"/>
</dbReference>
<dbReference type="InterPro" id="IPR012291">
    <property type="entry name" value="CBM2_carb-bd_dom_sf"/>
</dbReference>
<dbReference type="PROSITE" id="PS00592">
    <property type="entry name" value="GH9_2"/>
    <property type="match status" value="1"/>
</dbReference>
<dbReference type="SUPFAM" id="SSF81296">
    <property type="entry name" value="E set domains"/>
    <property type="match status" value="1"/>
</dbReference>
<dbReference type="SUPFAM" id="SSF49384">
    <property type="entry name" value="Carbohydrate-binding domain"/>
    <property type="match status" value="1"/>
</dbReference>
<dbReference type="Pfam" id="PF00759">
    <property type="entry name" value="Glyco_hydro_9"/>
    <property type="match status" value="1"/>
</dbReference>
<evidence type="ECO:0000256" key="3">
    <source>
        <dbReference type="ARBA" id="ARBA00023277"/>
    </source>
</evidence>
<keyword evidence="8" id="KW-0136">Cellulose degradation</keyword>
<dbReference type="InterPro" id="IPR033126">
    <property type="entry name" value="Glyco_hydro_9_Asp/Glu_AS"/>
</dbReference>
<evidence type="ECO:0000256" key="5">
    <source>
        <dbReference type="ARBA" id="ARBA00023326"/>
    </source>
</evidence>
<dbReference type="SUPFAM" id="SSF48208">
    <property type="entry name" value="Six-hairpin glycosidases"/>
    <property type="match status" value="1"/>
</dbReference>
<dbReference type="InterPro" id="IPR003305">
    <property type="entry name" value="CenC_carb-bd"/>
</dbReference>
<dbReference type="Pfam" id="PF02018">
    <property type="entry name" value="CBM_4_9"/>
    <property type="match status" value="1"/>
</dbReference>
<feature type="chain" id="PRO_5044990728" description="Endoglucanase" evidence="8">
    <location>
        <begin position="42"/>
        <end position="863"/>
    </location>
</feature>
<dbReference type="EC" id="3.2.1.4" evidence="8"/>
<dbReference type="EMBL" id="BAAAWD010000007">
    <property type="protein sequence ID" value="GAA3004266.1"/>
    <property type="molecule type" value="Genomic_DNA"/>
</dbReference>
<keyword evidence="8" id="KW-0732">Signal</keyword>
<evidence type="ECO:0000256" key="1">
    <source>
        <dbReference type="ARBA" id="ARBA00007072"/>
    </source>
</evidence>
<dbReference type="InterPro" id="IPR004197">
    <property type="entry name" value="Cellulase_Ig-like"/>
</dbReference>
<dbReference type="Gene3D" id="2.60.120.260">
    <property type="entry name" value="Galactose-binding domain-like"/>
    <property type="match status" value="1"/>
</dbReference>
<feature type="signal peptide" evidence="8">
    <location>
        <begin position="1"/>
        <end position="41"/>
    </location>
</feature>
<dbReference type="Proteomes" id="UP001499930">
    <property type="component" value="Unassembled WGS sequence"/>
</dbReference>
<dbReference type="PROSITE" id="PS51173">
    <property type="entry name" value="CBM2"/>
    <property type="match status" value="1"/>
</dbReference>
<feature type="active site" evidence="6">
    <location>
        <position position="676"/>
    </location>
</feature>
<dbReference type="InterPro" id="IPR018221">
    <property type="entry name" value="Glyco_hydro_9_His_AS"/>
</dbReference>
<keyword evidence="2 6" id="KW-0378">Hydrolase</keyword>
<evidence type="ECO:0000256" key="8">
    <source>
        <dbReference type="RuleBase" id="RU361166"/>
    </source>
</evidence>
<feature type="active site" evidence="7">
    <location>
        <position position="724"/>
    </location>
</feature>
<sequence length="863" mass="92655">MTRTPSPRTASPRHRATRPSVWLALTTAAAMVTLPPLPATAADGPEQIVNGTFESGTAPWWGTSNTTLEVEDGRLCADVPGGTANPWDVIIGQDNIPLVKDETYAFSFSGAAPQGGPRTVKALVQLPVDPYTQYLSATPELGATAADHRFTFTSPVDLPGAQVAFQLGGSATPWRFCVDDVSLKGGAEPEVYEPDTGPRVRVNMVGYLPAGPKRATLVTEKTEPVSWTLKRDGEVVAEGETVPRGVDASSGQNVHSIDFSQVKASLTGYTLTADGETSRPFDIGADVYSDLGTDALKFYYTQRSGIEILDTLRPGYGRPAGHVGVAPNRGDIEVPCKPGVCDYTLNVKGGWYDAGDHGKYVVNGGISVHQLMSTFERTKADRLHGDGDLNIPESGNGVPDILDEARWEQEFLLSMQVPDGRPHAGMAHHKIHDANWTGLPLLPHLDPQARELHAVSTAATLNLAATAAQAARVFAPYDAAFAARNLAAAKKAWAAAKADPARYADPADATGGGAYDDTDVTDEFYWAAAELYLATAGKEFADHVLASPHHTGDIWRERGFDWGHTAQLGRLQLATVPNALPDRARVRQSVLEGADRYLAVQKAHPYGVPYNPGDYDWGSSHLVLNNMVVMAVAHDISGEAKYHEGVLEGLDYIFGRNALNQSYVTGYGEVASKNQHSRWYAHQLDPSLPNPPRGTLAGGPNSAIQDPVAQAKLKGCKPQFCYIDDIESWATNELTINWNAPLAWIGSYLATPALAVPPGTCKVTYTGHGQWPEGFNTQVTVTNTGPKAIDGWSLSWSFLGGQTVRRHWNADLDQEGATVTARNLAWNKVIKPGASVSFGFIGAEAPGPNPRPERLLLNGVLCK</sequence>
<evidence type="ECO:0000313" key="11">
    <source>
        <dbReference type="Proteomes" id="UP001499930"/>
    </source>
</evidence>
<dbReference type="InterPro" id="IPR001701">
    <property type="entry name" value="Glyco_hydro_9"/>
</dbReference>
<feature type="domain" description="CBM2" evidence="9">
    <location>
        <begin position="754"/>
        <end position="863"/>
    </location>
</feature>
<name>A0ABN3XYE3_9ACTN</name>
<dbReference type="Gene3D" id="1.50.10.10">
    <property type="match status" value="1"/>
</dbReference>
<dbReference type="CDD" id="cd02850">
    <property type="entry name" value="E_set_Cellulase_N"/>
    <property type="match status" value="1"/>
</dbReference>
<comment type="catalytic activity">
    <reaction evidence="8">
        <text>Endohydrolysis of (1-&gt;4)-beta-D-glucosidic linkages in cellulose, lichenin and cereal beta-D-glucans.</text>
        <dbReference type="EC" id="3.2.1.4"/>
    </reaction>
</comment>
<dbReference type="InterPro" id="IPR001919">
    <property type="entry name" value="CBD2"/>
</dbReference>
<dbReference type="Gene3D" id="2.60.40.290">
    <property type="match status" value="1"/>
</dbReference>
<dbReference type="SUPFAM" id="SSF49785">
    <property type="entry name" value="Galactose-binding domain-like"/>
    <property type="match status" value="1"/>
</dbReference>